<evidence type="ECO:0000313" key="2">
    <source>
        <dbReference type="EMBL" id="BDR57037.1"/>
    </source>
</evidence>
<gene>
    <name evidence="2" type="ORF">KIMC2_15990</name>
</gene>
<dbReference type="GO" id="GO:0003723">
    <property type="term" value="F:RNA binding"/>
    <property type="evidence" value="ECO:0007669"/>
    <property type="project" value="InterPro"/>
</dbReference>
<accession>A0AAU9CSR5</accession>
<dbReference type="Gene3D" id="3.30.70.2660">
    <property type="match status" value="1"/>
</dbReference>
<name>A0AAU9CSR5_9LACO</name>
<keyword evidence="1" id="KW-0051">Antiviral defense</keyword>
<dbReference type="GO" id="GO:0051607">
    <property type="term" value="P:defense response to virus"/>
    <property type="evidence" value="ECO:0007669"/>
    <property type="project" value="UniProtKB-KW"/>
</dbReference>
<keyword evidence="3" id="KW-1185">Reference proteome</keyword>
<dbReference type="NCBIfam" id="TIGR01868">
    <property type="entry name" value="casD_Cas5e"/>
    <property type="match status" value="1"/>
</dbReference>
<dbReference type="KEGG" id="xak:KIMC2_15990"/>
<organism evidence="2 3">
    <name type="scientific">Xylocopilactobacillus apis</name>
    <dbReference type="NCBI Taxonomy" id="2932183"/>
    <lineage>
        <taxon>Bacteria</taxon>
        <taxon>Bacillati</taxon>
        <taxon>Bacillota</taxon>
        <taxon>Bacilli</taxon>
        <taxon>Lactobacillales</taxon>
        <taxon>Lactobacillaceae</taxon>
        <taxon>Xylocopilactobacillus</taxon>
    </lineage>
</organism>
<proteinExistence type="predicted"/>
<dbReference type="NCBIfam" id="TIGR02593">
    <property type="entry name" value="CRISPR_cas5"/>
    <property type="match status" value="1"/>
</dbReference>
<dbReference type="AlphaFoldDB" id="A0AAU9CSR5"/>
<dbReference type="RefSeq" id="WP_317695751.1">
    <property type="nucleotide sequence ID" value="NZ_AP026801.1"/>
</dbReference>
<reference evidence="2 3" key="1">
    <citation type="journal article" date="2023" name="Microbiol. Spectr.">
        <title>Symbiosis of Carpenter Bees with Uncharacterized Lactic Acid Bacteria Showing NAD Auxotrophy.</title>
        <authorList>
            <person name="Kawasaki S."/>
            <person name="Ozawa K."/>
            <person name="Mori T."/>
            <person name="Yamamoto A."/>
            <person name="Ito M."/>
            <person name="Ohkuma M."/>
            <person name="Sakamoto M."/>
            <person name="Matsutani M."/>
        </authorList>
    </citation>
    <scope>NUCLEOTIDE SEQUENCE [LARGE SCALE GENOMIC DNA]</scope>
    <source>
        <strain evidence="2 3">KimC2</strain>
    </source>
</reference>
<dbReference type="Proteomes" id="UP001321804">
    <property type="component" value="Chromosome"/>
</dbReference>
<dbReference type="CDD" id="cd09756">
    <property type="entry name" value="Cas5_I-E"/>
    <property type="match status" value="1"/>
</dbReference>
<protein>
    <submittedName>
        <fullName evidence="2">Type I-E CRISPR-associated protein Cas5/CasD</fullName>
    </submittedName>
</protein>
<dbReference type="Pfam" id="PF09704">
    <property type="entry name" value="Cas_Cas5d"/>
    <property type="match status" value="1"/>
</dbReference>
<dbReference type="GO" id="GO:0043571">
    <property type="term" value="P:maintenance of CRISPR repeat elements"/>
    <property type="evidence" value="ECO:0007669"/>
    <property type="project" value="InterPro"/>
</dbReference>
<dbReference type="InterPro" id="IPR013422">
    <property type="entry name" value="CRISPR-assoc_prot_Cas5_N"/>
</dbReference>
<sequence>MKTITIKLTGPLQSFGNEATFNQRTTSLHPSKSAVIGMIAAAFGYQRDDEKITDLNSLDFAVRIDQPGRVFTEFQTVEWKKDTRKLTYRGLIQDAVFVVAIGNENDSLIDEIKFALRHPVYQLFLGRRANVPAGVLQIEEFSGINPVQVLKDFPWQASKWYQKSKSNDQTVKVELLADTKLLTGEKYFMVKDGVGSFSQKNRFFNYRPVERARNGIDLINPAYEEKDQSTDHDALDAL</sequence>
<dbReference type="EMBL" id="AP026801">
    <property type="protein sequence ID" value="BDR57037.1"/>
    <property type="molecule type" value="Genomic_DNA"/>
</dbReference>
<dbReference type="InterPro" id="IPR010147">
    <property type="entry name" value="CRISPR-assoc_prot_CasD"/>
</dbReference>
<evidence type="ECO:0000313" key="3">
    <source>
        <dbReference type="Proteomes" id="UP001321804"/>
    </source>
</evidence>
<evidence type="ECO:0000256" key="1">
    <source>
        <dbReference type="ARBA" id="ARBA00023118"/>
    </source>
</evidence>
<dbReference type="InterPro" id="IPR021124">
    <property type="entry name" value="CRISPR-assoc_prot_Cas5"/>
</dbReference>